<feature type="transmembrane region" description="Helical" evidence="2">
    <location>
        <begin position="283"/>
        <end position="309"/>
    </location>
</feature>
<evidence type="ECO:0000256" key="2">
    <source>
        <dbReference type="SAM" id="Phobius"/>
    </source>
</evidence>
<dbReference type="InterPro" id="IPR005182">
    <property type="entry name" value="YdbS-like_PH"/>
</dbReference>
<dbReference type="PANTHER" id="PTHR34473:SF2">
    <property type="entry name" value="UPF0699 TRANSMEMBRANE PROTEIN YDBT"/>
    <property type="match status" value="1"/>
</dbReference>
<keyword evidence="2" id="KW-0472">Membrane</keyword>
<feature type="compositionally biased region" description="Basic and acidic residues" evidence="1">
    <location>
        <begin position="576"/>
        <end position="588"/>
    </location>
</feature>
<accession>A0A345UJU2</accession>
<keyword evidence="5" id="KW-1185">Reference proteome</keyword>
<feature type="compositionally biased region" description="Low complexity" evidence="1">
    <location>
        <begin position="563"/>
        <end position="574"/>
    </location>
</feature>
<dbReference type="Pfam" id="PF03703">
    <property type="entry name" value="bPH_2"/>
    <property type="match status" value="3"/>
</dbReference>
<feature type="region of interest" description="Disordered" evidence="1">
    <location>
        <begin position="1"/>
        <end position="21"/>
    </location>
</feature>
<dbReference type="OrthoDB" id="1049931at2"/>
<feature type="compositionally biased region" description="Polar residues" evidence="1">
    <location>
        <begin position="1"/>
        <end position="10"/>
    </location>
</feature>
<evidence type="ECO:0000259" key="3">
    <source>
        <dbReference type="Pfam" id="PF03703"/>
    </source>
</evidence>
<keyword evidence="2" id="KW-0812">Transmembrane</keyword>
<dbReference type="PANTHER" id="PTHR34473">
    <property type="entry name" value="UPF0699 TRANSMEMBRANE PROTEIN YDBS"/>
    <property type="match status" value="1"/>
</dbReference>
<evidence type="ECO:0000256" key="1">
    <source>
        <dbReference type="SAM" id="MobiDB-lite"/>
    </source>
</evidence>
<name>A0A345UJU2_9BACT</name>
<keyword evidence="2" id="KW-1133">Transmembrane helix</keyword>
<feature type="transmembrane region" description="Helical" evidence="2">
    <location>
        <begin position="238"/>
        <end position="263"/>
    </location>
</feature>
<feature type="domain" description="YdbS-like PH" evidence="3">
    <location>
        <begin position="453"/>
        <end position="531"/>
    </location>
</feature>
<evidence type="ECO:0000313" key="4">
    <source>
        <dbReference type="EMBL" id="AXJ00744.1"/>
    </source>
</evidence>
<protein>
    <submittedName>
        <fullName evidence="4">Putative membrane protein</fullName>
    </submittedName>
</protein>
<gene>
    <name evidence="4" type="ORF">CYPRO_1488</name>
</gene>
<feature type="domain" description="YdbS-like PH" evidence="3">
    <location>
        <begin position="80"/>
        <end position="157"/>
    </location>
</feature>
<feature type="transmembrane region" description="Helical" evidence="2">
    <location>
        <begin position="61"/>
        <end position="81"/>
    </location>
</feature>
<proteinExistence type="predicted"/>
<evidence type="ECO:0000313" key="5">
    <source>
        <dbReference type="Proteomes" id="UP000254808"/>
    </source>
</evidence>
<dbReference type="EMBL" id="CP027806">
    <property type="protein sequence ID" value="AXJ00744.1"/>
    <property type="molecule type" value="Genomic_DNA"/>
</dbReference>
<organism evidence="4 5">
    <name type="scientific">Cyclonatronum proteinivorum</name>
    <dbReference type="NCBI Taxonomy" id="1457365"/>
    <lineage>
        <taxon>Bacteria</taxon>
        <taxon>Pseudomonadati</taxon>
        <taxon>Balneolota</taxon>
        <taxon>Balneolia</taxon>
        <taxon>Balneolales</taxon>
        <taxon>Cyclonatronaceae</taxon>
        <taxon>Cyclonatronum</taxon>
    </lineage>
</organism>
<dbReference type="AlphaFoldDB" id="A0A345UJU2"/>
<feature type="transmembrane region" description="Helical" evidence="2">
    <location>
        <begin position="26"/>
        <end position="49"/>
    </location>
</feature>
<reference evidence="4 5" key="1">
    <citation type="submission" date="2018-03" db="EMBL/GenBank/DDBJ databases">
        <title>Phenotypic and genomic properties of Cyclonatronum proteinivorum gen. nov., sp. nov., a haloalkaliphilic bacteroidete from soda lakes possessing Na+-translocating rhodopsin.</title>
        <authorList>
            <person name="Toshchakov S.V."/>
            <person name="Korzhenkov A."/>
            <person name="Samarov N.I."/>
            <person name="Kublanov I.V."/>
            <person name="Muntyan M.S."/>
            <person name="Sorokin D.Y."/>
        </authorList>
    </citation>
    <scope>NUCLEOTIDE SEQUENCE [LARGE SCALE GENOMIC DNA]</scope>
    <source>
        <strain evidence="4 5">Omega</strain>
    </source>
</reference>
<dbReference type="Proteomes" id="UP000254808">
    <property type="component" value="Chromosome"/>
</dbReference>
<dbReference type="KEGG" id="cprv:CYPRO_1488"/>
<feature type="domain" description="YdbS-like PH" evidence="3">
    <location>
        <begin position="318"/>
        <end position="389"/>
    </location>
</feature>
<feature type="transmembrane region" description="Helical" evidence="2">
    <location>
        <begin position="413"/>
        <end position="431"/>
    </location>
</feature>
<dbReference type="RefSeq" id="WP_114984007.1">
    <property type="nucleotide sequence ID" value="NZ_CP027806.1"/>
</dbReference>
<sequence length="594" mass="65614">MKSETESQTLPDPPMKMSEPRRQHPVAALTNVLGTLRDLLLPLVIIFFFGGGGGGNGLFSSPWYIGTFLMFLLVVGVARWMRFTYRVEDDEIRIEYGLFVRKRSFIPRHRIQVIDISSGVLQRAFGLVSLEVQTAGGGASEAKIDALTLKDALWIKENMSPEHEEDEAEADTEAAVTGEAVAQEDDGLSGNETVTADLKTADAAAPRTSNTRPAAGSVVSRSALGMSKPVYALSWRRLLIAGTTSGSFGIALSIVGTIFAQMNTVVDDDAVYDFIETVAANDTVFFIGVAVFLVFIAWILSIVGTILSYGNFAIYKRRREMVISRGILEKKLTTIPYARIQAIRIQEGVLRQPLGFCTLYVDSAGFGEQSGKSTTLFPLLRRSEADAFIREMAPEYDRQPETVSPPPRALRRYIIRTLIPTGVLIGLSYWLLPFAHFILPIIPLAVVLGYYRWRAAATGTDADTIRIRYRNLAKTTVLVKRYRIQSVTAWDNYFQRRRGLKSLTINIASSDTGASFSALDLEAEDALDFTEWVEPYFNRKQAARLTAQHEASDNETGVSTSQTTESPTSDTAPDSDSEKSGRERDKGGFLDIGY</sequence>
<feature type="region of interest" description="Disordered" evidence="1">
    <location>
        <begin position="544"/>
        <end position="594"/>
    </location>
</feature>